<proteinExistence type="predicted"/>
<evidence type="ECO:0000313" key="2">
    <source>
        <dbReference type="Proteomes" id="UP000663844"/>
    </source>
</evidence>
<dbReference type="EMBL" id="CAJOAZ010017855">
    <property type="protein sequence ID" value="CAF4319942.1"/>
    <property type="molecule type" value="Genomic_DNA"/>
</dbReference>
<dbReference type="AlphaFoldDB" id="A0A820J6F7"/>
<accession>A0A820J6F7</accession>
<gene>
    <name evidence="1" type="ORF">OXD698_LOCUS47113</name>
</gene>
<protein>
    <submittedName>
        <fullName evidence="1">Uncharacterized protein</fullName>
    </submittedName>
</protein>
<feature type="non-terminal residue" evidence="1">
    <location>
        <position position="1"/>
    </location>
</feature>
<sequence>YVQLIIDSYTIWYNNGGKNYGALKPFSPENGTSIMYDVLAVFLAASYPNVSTMINQKLPLIVTSDGFTKINSTFGKPVNVSVAFQTKDPYISTQFIGITVLESIIRSP</sequence>
<name>A0A820J6F7_9BILA</name>
<comment type="caution">
    <text evidence="1">The sequence shown here is derived from an EMBL/GenBank/DDBJ whole genome shotgun (WGS) entry which is preliminary data.</text>
</comment>
<organism evidence="1 2">
    <name type="scientific">Adineta steineri</name>
    <dbReference type="NCBI Taxonomy" id="433720"/>
    <lineage>
        <taxon>Eukaryota</taxon>
        <taxon>Metazoa</taxon>
        <taxon>Spiralia</taxon>
        <taxon>Gnathifera</taxon>
        <taxon>Rotifera</taxon>
        <taxon>Eurotatoria</taxon>
        <taxon>Bdelloidea</taxon>
        <taxon>Adinetida</taxon>
        <taxon>Adinetidae</taxon>
        <taxon>Adineta</taxon>
    </lineage>
</organism>
<dbReference type="Proteomes" id="UP000663844">
    <property type="component" value="Unassembled WGS sequence"/>
</dbReference>
<reference evidence="1" key="1">
    <citation type="submission" date="2021-02" db="EMBL/GenBank/DDBJ databases">
        <authorList>
            <person name="Nowell W R."/>
        </authorList>
    </citation>
    <scope>NUCLEOTIDE SEQUENCE</scope>
</reference>
<evidence type="ECO:0000313" key="1">
    <source>
        <dbReference type="EMBL" id="CAF4319942.1"/>
    </source>
</evidence>